<dbReference type="PANTHER" id="PTHR12993">
    <property type="entry name" value="N-ACETYLGLUCOSAMINYL-PHOSPHATIDYLINOSITOL DE-N-ACETYLASE-RELATED"/>
    <property type="match status" value="1"/>
</dbReference>
<dbReference type="RefSeq" id="WP_343970175.1">
    <property type="nucleotide sequence ID" value="NZ_BAAAJG010000001.1"/>
</dbReference>
<dbReference type="PANTHER" id="PTHR12993:SF28">
    <property type="entry name" value="LMBE FAMILY PROTEIN"/>
    <property type="match status" value="1"/>
</dbReference>
<name>A0ABW4FGD7_9PSEU</name>
<evidence type="ECO:0000313" key="2">
    <source>
        <dbReference type="EMBL" id="MFD1528766.1"/>
    </source>
</evidence>
<dbReference type="Pfam" id="PF02585">
    <property type="entry name" value="PIG-L"/>
    <property type="match status" value="1"/>
</dbReference>
<evidence type="ECO:0000313" key="3">
    <source>
        <dbReference type="Proteomes" id="UP001597145"/>
    </source>
</evidence>
<evidence type="ECO:0000256" key="1">
    <source>
        <dbReference type="ARBA" id="ARBA00022833"/>
    </source>
</evidence>
<proteinExistence type="predicted"/>
<dbReference type="InterPro" id="IPR024078">
    <property type="entry name" value="LmbE-like_dom_sf"/>
</dbReference>
<keyword evidence="1" id="KW-0862">Zinc</keyword>
<dbReference type="Gene3D" id="3.40.50.10320">
    <property type="entry name" value="LmbE-like"/>
    <property type="match status" value="1"/>
</dbReference>
<dbReference type="SUPFAM" id="SSF102588">
    <property type="entry name" value="LmbE-like"/>
    <property type="match status" value="1"/>
</dbReference>
<dbReference type="Proteomes" id="UP001597145">
    <property type="component" value="Unassembled WGS sequence"/>
</dbReference>
<sequence>MGTLSSDPVRRATVRDDVSRVLVVTAHPDDVDFGAAATIASWTKAGIEVGYCICTSGDAGGFDDTPREEMGPLREAEQRAAAAVLGVQDVRFLRYPDGRLTPSLELRRDISREIRRFRPERVLTQSPEILWRRLGASHPDHRAVGEAALAAVYPDSRNPFAHPELLADEGLEAWAVGELWMMGAPDDRVDHLVDVTDTFDRKIAALREHRSQTAHMDDLETRIRTWHAAWAERFGWGDGRLAEAFQVVSIG</sequence>
<dbReference type="EMBL" id="JBHUCP010000003">
    <property type="protein sequence ID" value="MFD1528766.1"/>
    <property type="molecule type" value="Genomic_DNA"/>
</dbReference>
<keyword evidence="3" id="KW-1185">Reference proteome</keyword>
<protein>
    <submittedName>
        <fullName evidence="2">PIG-L deacetylase family protein</fullName>
    </submittedName>
</protein>
<gene>
    <name evidence="2" type="ORF">ACFSCY_04855</name>
</gene>
<comment type="caution">
    <text evidence="2">The sequence shown here is derived from an EMBL/GenBank/DDBJ whole genome shotgun (WGS) entry which is preliminary data.</text>
</comment>
<dbReference type="InterPro" id="IPR003737">
    <property type="entry name" value="GlcNAc_PI_deacetylase-related"/>
</dbReference>
<reference evidence="3" key="1">
    <citation type="journal article" date="2019" name="Int. J. Syst. Evol. Microbiol.">
        <title>The Global Catalogue of Microorganisms (GCM) 10K type strain sequencing project: providing services to taxonomists for standard genome sequencing and annotation.</title>
        <authorList>
            <consortium name="The Broad Institute Genomics Platform"/>
            <consortium name="The Broad Institute Genome Sequencing Center for Infectious Disease"/>
            <person name="Wu L."/>
            <person name="Ma J."/>
        </authorList>
    </citation>
    <scope>NUCLEOTIDE SEQUENCE [LARGE SCALE GENOMIC DNA]</scope>
    <source>
        <strain evidence="3">JCM 12165</strain>
    </source>
</reference>
<organism evidence="2 3">
    <name type="scientific">Pseudonocardia aurantiaca</name>
    <dbReference type="NCBI Taxonomy" id="75290"/>
    <lineage>
        <taxon>Bacteria</taxon>
        <taxon>Bacillati</taxon>
        <taxon>Actinomycetota</taxon>
        <taxon>Actinomycetes</taxon>
        <taxon>Pseudonocardiales</taxon>
        <taxon>Pseudonocardiaceae</taxon>
        <taxon>Pseudonocardia</taxon>
    </lineage>
</organism>
<accession>A0ABW4FGD7</accession>